<evidence type="ECO:0000256" key="1">
    <source>
        <dbReference type="ARBA" id="ARBA00001966"/>
    </source>
</evidence>
<dbReference type="InterPro" id="IPR017896">
    <property type="entry name" value="4Fe4S_Fe-S-bd"/>
</dbReference>
<dbReference type="Pfam" id="PF00037">
    <property type="entry name" value="Fer4"/>
    <property type="match status" value="2"/>
</dbReference>
<dbReference type="GO" id="GO:0051539">
    <property type="term" value="F:4 iron, 4 sulfur cluster binding"/>
    <property type="evidence" value="ECO:0007669"/>
    <property type="project" value="UniProtKB-KW"/>
</dbReference>
<dbReference type="SFLD" id="SFLDG01066">
    <property type="entry name" value="organic_radical-activating_enz"/>
    <property type="match status" value="1"/>
</dbReference>
<comment type="caution">
    <text evidence="9">The sequence shown here is derived from an EMBL/GenBank/DDBJ whole genome shotgun (WGS) entry which is preliminary data.</text>
</comment>
<dbReference type="PIRSF" id="PIRSF000371">
    <property type="entry name" value="PFL_act_enz"/>
    <property type="match status" value="1"/>
</dbReference>
<dbReference type="PANTHER" id="PTHR30352">
    <property type="entry name" value="PYRUVATE FORMATE-LYASE-ACTIVATING ENZYME"/>
    <property type="match status" value="1"/>
</dbReference>
<accession>A0A928KXW3</accession>
<protein>
    <submittedName>
        <fullName evidence="9">YjjW family glycine radical enzyme activase</fullName>
    </submittedName>
</protein>
<dbReference type="InterPro" id="IPR017900">
    <property type="entry name" value="4Fe4S_Fe_S_CS"/>
</dbReference>
<dbReference type="AlphaFoldDB" id="A0A928KXW3"/>
<dbReference type="GO" id="GO:0046872">
    <property type="term" value="F:metal ion binding"/>
    <property type="evidence" value="ECO:0007669"/>
    <property type="project" value="UniProtKB-KW"/>
</dbReference>
<evidence type="ECO:0000256" key="5">
    <source>
        <dbReference type="ARBA" id="ARBA00023004"/>
    </source>
</evidence>
<dbReference type="GO" id="GO:0016491">
    <property type="term" value="F:oxidoreductase activity"/>
    <property type="evidence" value="ECO:0007669"/>
    <property type="project" value="InterPro"/>
</dbReference>
<feature type="domain" description="4Fe-4S ferredoxin-type" evidence="8">
    <location>
        <begin position="37"/>
        <end position="64"/>
    </location>
</feature>
<dbReference type="RefSeq" id="WP_326840453.1">
    <property type="nucleotide sequence ID" value="NZ_SVNY01000004.1"/>
</dbReference>
<evidence type="ECO:0000256" key="4">
    <source>
        <dbReference type="ARBA" id="ARBA00022723"/>
    </source>
</evidence>
<dbReference type="PANTHER" id="PTHR30352:SF13">
    <property type="entry name" value="GLYCYL-RADICAL ENZYME ACTIVATING ENZYME YJJW-RELATED"/>
    <property type="match status" value="1"/>
</dbReference>
<evidence type="ECO:0000256" key="2">
    <source>
        <dbReference type="ARBA" id="ARBA00022485"/>
    </source>
</evidence>
<comment type="catalytic activity">
    <reaction evidence="7">
        <text>glycyl-[protein] + reduced [flavodoxin] + S-adenosyl-L-methionine = glycin-2-yl radical-[protein] + semiquinone [flavodoxin] + 5'-deoxyadenosine + L-methionine + H(+)</text>
        <dbReference type="Rhea" id="RHEA:61976"/>
        <dbReference type="Rhea" id="RHEA-COMP:10622"/>
        <dbReference type="Rhea" id="RHEA-COMP:14480"/>
        <dbReference type="Rhea" id="RHEA-COMP:15993"/>
        <dbReference type="Rhea" id="RHEA-COMP:15994"/>
        <dbReference type="ChEBI" id="CHEBI:15378"/>
        <dbReference type="ChEBI" id="CHEBI:17319"/>
        <dbReference type="ChEBI" id="CHEBI:29947"/>
        <dbReference type="ChEBI" id="CHEBI:32722"/>
        <dbReference type="ChEBI" id="CHEBI:57618"/>
        <dbReference type="ChEBI" id="CHEBI:57844"/>
        <dbReference type="ChEBI" id="CHEBI:59789"/>
        <dbReference type="ChEBI" id="CHEBI:140311"/>
    </reaction>
</comment>
<dbReference type="SFLD" id="SFLDF00392">
    <property type="entry name" value="YjjI_activase"/>
    <property type="match status" value="1"/>
</dbReference>
<reference evidence="9" key="1">
    <citation type="submission" date="2019-04" db="EMBL/GenBank/DDBJ databases">
        <title>Evolution of Biomass-Degrading Anaerobic Consortia Revealed by Metagenomics.</title>
        <authorList>
            <person name="Peng X."/>
        </authorList>
    </citation>
    <scope>NUCLEOTIDE SEQUENCE</scope>
    <source>
        <strain evidence="9">SIG551</strain>
    </source>
</reference>
<evidence type="ECO:0000256" key="3">
    <source>
        <dbReference type="ARBA" id="ARBA00022691"/>
    </source>
</evidence>
<dbReference type="PROSITE" id="PS00198">
    <property type="entry name" value="4FE4S_FER_1"/>
    <property type="match status" value="1"/>
</dbReference>
<dbReference type="InterPro" id="IPR007197">
    <property type="entry name" value="rSAM"/>
</dbReference>
<keyword evidence="4" id="KW-0479">Metal-binding</keyword>
<dbReference type="InterPro" id="IPR058240">
    <property type="entry name" value="rSAM_sf"/>
</dbReference>
<dbReference type="SUPFAM" id="SSF102114">
    <property type="entry name" value="Radical SAM enzymes"/>
    <property type="match status" value="1"/>
</dbReference>
<dbReference type="InterPro" id="IPR012839">
    <property type="entry name" value="Organic_radical_activase"/>
</dbReference>
<organism evidence="9 10">
    <name type="scientific">Faecalispora sporosphaeroides</name>
    <dbReference type="NCBI Taxonomy" id="1549"/>
    <lineage>
        <taxon>Bacteria</taxon>
        <taxon>Bacillati</taxon>
        <taxon>Bacillota</taxon>
        <taxon>Clostridia</taxon>
        <taxon>Eubacteriales</taxon>
        <taxon>Oscillospiraceae</taxon>
        <taxon>Faecalispora</taxon>
    </lineage>
</organism>
<dbReference type="InterPro" id="IPR040074">
    <property type="entry name" value="BssD/PflA/YjjW"/>
</dbReference>
<evidence type="ECO:0000313" key="9">
    <source>
        <dbReference type="EMBL" id="MBE6833649.1"/>
    </source>
</evidence>
<dbReference type="Gene3D" id="3.20.20.70">
    <property type="entry name" value="Aldolase class I"/>
    <property type="match status" value="1"/>
</dbReference>
<proteinExistence type="predicted"/>
<dbReference type="Proteomes" id="UP000754750">
    <property type="component" value="Unassembled WGS sequence"/>
</dbReference>
<evidence type="ECO:0000256" key="7">
    <source>
        <dbReference type="ARBA" id="ARBA00047365"/>
    </source>
</evidence>
<dbReference type="InterPro" id="IPR013785">
    <property type="entry name" value="Aldolase_TIM"/>
</dbReference>
<dbReference type="SFLD" id="SFLDG01118">
    <property type="entry name" value="activating_enzymes__group_2"/>
    <property type="match status" value="1"/>
</dbReference>
<dbReference type="EMBL" id="SVNY01000004">
    <property type="protein sequence ID" value="MBE6833649.1"/>
    <property type="molecule type" value="Genomic_DNA"/>
</dbReference>
<keyword evidence="3" id="KW-0949">S-adenosyl-L-methionine</keyword>
<name>A0A928KXW3_9FIRM</name>
<dbReference type="InterPro" id="IPR034457">
    <property type="entry name" value="Organic_radical-activating"/>
</dbReference>
<feature type="domain" description="4Fe-4S ferredoxin-type" evidence="8">
    <location>
        <begin position="65"/>
        <end position="95"/>
    </location>
</feature>
<comment type="cofactor">
    <cofactor evidence="1">
        <name>[4Fe-4S] cluster</name>
        <dbReference type="ChEBI" id="CHEBI:49883"/>
    </cofactor>
</comment>
<evidence type="ECO:0000256" key="6">
    <source>
        <dbReference type="ARBA" id="ARBA00023014"/>
    </source>
</evidence>
<evidence type="ECO:0000259" key="8">
    <source>
        <dbReference type="PROSITE" id="PS51379"/>
    </source>
</evidence>
<dbReference type="SUPFAM" id="SSF54862">
    <property type="entry name" value="4Fe-4S ferredoxins"/>
    <property type="match status" value="1"/>
</dbReference>
<dbReference type="Gene3D" id="3.30.70.20">
    <property type="match status" value="1"/>
</dbReference>
<dbReference type="Pfam" id="PF04055">
    <property type="entry name" value="Radical_SAM"/>
    <property type="match status" value="1"/>
</dbReference>
<evidence type="ECO:0000313" key="10">
    <source>
        <dbReference type="Proteomes" id="UP000754750"/>
    </source>
</evidence>
<keyword evidence="2" id="KW-0004">4Fe-4S</keyword>
<sequence>MIKVPVNQIIPFSTVDGPGSRTSVFLQKCNIACGYCHNPETQNLCNNCGVCVPRCPEGALSMADGAVVWDESKCVSCNTCIEVCPHRASPKIRWMDAPAVMKEVEKNIPFIRGITVSGGECGLYPRFLQELFTLAGAKGLTCLLDSNGTVPFAQYPELMKVCDGVMLDVKAWSPGVFRALTGGDNAAVKENLLFLSSCGKLEEVRIVNVEGHVDAEDAIRGTAELLGPLTGSTRLLLISFRNNGVKGTFAAFSAPPAKRMKQLAELAASVGFRNIVVK</sequence>
<keyword evidence="5" id="KW-0408">Iron</keyword>
<dbReference type="InterPro" id="IPR023912">
    <property type="entry name" value="YjjW_bact"/>
</dbReference>
<keyword evidence="6" id="KW-0411">Iron-sulfur</keyword>
<dbReference type="PROSITE" id="PS51379">
    <property type="entry name" value="4FE4S_FER_2"/>
    <property type="match status" value="2"/>
</dbReference>
<dbReference type="NCBIfam" id="TIGR04041">
    <property type="entry name" value="activase_YjjW"/>
    <property type="match status" value="1"/>
</dbReference>
<gene>
    <name evidence="9" type="primary">yjjW</name>
    <name evidence="9" type="ORF">E7512_08730</name>
</gene>
<dbReference type="SFLD" id="SFLDS00029">
    <property type="entry name" value="Radical_SAM"/>
    <property type="match status" value="1"/>
</dbReference>